<gene>
    <name evidence="1" type="ORF">NBG4_580003</name>
</gene>
<evidence type="ECO:0000313" key="1">
    <source>
        <dbReference type="EMBL" id="SPQ01494.1"/>
    </source>
</evidence>
<protein>
    <submittedName>
        <fullName evidence="1">Uncharacterized protein</fullName>
    </submittedName>
</protein>
<organism evidence="1 2">
    <name type="scientific">Candidatus Sulfobium mesophilum</name>
    <dbReference type="NCBI Taxonomy" id="2016548"/>
    <lineage>
        <taxon>Bacteria</taxon>
        <taxon>Pseudomonadati</taxon>
        <taxon>Nitrospirota</taxon>
        <taxon>Nitrospiria</taxon>
        <taxon>Nitrospirales</taxon>
        <taxon>Nitrospiraceae</taxon>
        <taxon>Candidatus Sulfobium</taxon>
    </lineage>
</organism>
<accession>A0A2U3QJA9</accession>
<keyword evidence="2" id="KW-1185">Reference proteome</keyword>
<reference evidence="2" key="1">
    <citation type="submission" date="2018-03" db="EMBL/GenBank/DDBJ databases">
        <authorList>
            <person name="Zecchin S."/>
        </authorList>
    </citation>
    <scope>NUCLEOTIDE SEQUENCE [LARGE SCALE GENOMIC DNA]</scope>
</reference>
<proteinExistence type="predicted"/>
<evidence type="ECO:0000313" key="2">
    <source>
        <dbReference type="Proteomes" id="UP000245125"/>
    </source>
</evidence>
<dbReference type="EMBL" id="OUUY01000106">
    <property type="protein sequence ID" value="SPQ01494.1"/>
    <property type="molecule type" value="Genomic_DNA"/>
</dbReference>
<name>A0A2U3QJA9_9BACT</name>
<sequence>MRSEKQDLIGILMMVLLLSASALPAFGTSYPPALYHLAERHDRFVKGDVVYLFHSGTNDVRTIIHSGDTMAVYRVTPSCEVVPVGVIKVTSFVGDTYLKGEVFAGEIKPDDIAKKEKVSCLVISAGMCNK</sequence>
<dbReference type="AlphaFoldDB" id="A0A2U3QJA9"/>
<dbReference type="Proteomes" id="UP000245125">
    <property type="component" value="Unassembled WGS sequence"/>
</dbReference>